<dbReference type="EMBL" id="GBXM01069114">
    <property type="protein sequence ID" value="JAH39463.1"/>
    <property type="molecule type" value="Transcribed_RNA"/>
</dbReference>
<reference evidence="1" key="1">
    <citation type="submission" date="2014-11" db="EMBL/GenBank/DDBJ databases">
        <authorList>
            <person name="Amaro Gonzalez C."/>
        </authorList>
    </citation>
    <scope>NUCLEOTIDE SEQUENCE</scope>
</reference>
<evidence type="ECO:0000313" key="1">
    <source>
        <dbReference type="EMBL" id="JAH39463.1"/>
    </source>
</evidence>
<sequence length="8" mass="893">MEGTGSRR</sequence>
<reference evidence="1" key="2">
    <citation type="journal article" date="2015" name="Fish Shellfish Immunol.">
        <title>Early steps in the European eel (Anguilla anguilla)-Vibrio vulnificus interaction in the gills: Role of the RtxA13 toxin.</title>
        <authorList>
            <person name="Callol A."/>
            <person name="Pajuelo D."/>
            <person name="Ebbesson L."/>
            <person name="Teles M."/>
            <person name="MacKenzie S."/>
            <person name="Amaro C."/>
        </authorList>
    </citation>
    <scope>NUCLEOTIDE SEQUENCE</scope>
</reference>
<proteinExistence type="predicted"/>
<accession>A0A0E9SG37</accession>
<name>A0A0E9SG37_ANGAN</name>
<protein>
    <submittedName>
        <fullName evidence="1">Uncharacterized protein</fullName>
    </submittedName>
</protein>
<organism evidence="1">
    <name type="scientific">Anguilla anguilla</name>
    <name type="common">European freshwater eel</name>
    <name type="synonym">Muraena anguilla</name>
    <dbReference type="NCBI Taxonomy" id="7936"/>
    <lineage>
        <taxon>Eukaryota</taxon>
        <taxon>Metazoa</taxon>
        <taxon>Chordata</taxon>
        <taxon>Craniata</taxon>
        <taxon>Vertebrata</taxon>
        <taxon>Euteleostomi</taxon>
        <taxon>Actinopterygii</taxon>
        <taxon>Neopterygii</taxon>
        <taxon>Teleostei</taxon>
        <taxon>Anguilliformes</taxon>
        <taxon>Anguillidae</taxon>
        <taxon>Anguilla</taxon>
    </lineage>
</organism>